<dbReference type="EMBL" id="KE525331">
    <property type="protein sequence ID" value="KFB47403.1"/>
    <property type="molecule type" value="Genomic_DNA"/>
</dbReference>
<proteinExistence type="predicted"/>
<keyword evidence="3" id="KW-1185">Reference proteome</keyword>
<gene>
    <name evidence="1" type="ORF">ZHAS_00015651</name>
</gene>
<protein>
    <submittedName>
        <fullName evidence="1 2">Protein patched-like isoform X1</fullName>
    </submittedName>
</protein>
<dbReference type="OrthoDB" id="5873834at2759"/>
<dbReference type="Proteomes" id="UP000030765">
    <property type="component" value="Unassembled WGS sequence"/>
</dbReference>
<evidence type="ECO:0000313" key="2">
    <source>
        <dbReference type="EnsemblMetazoa" id="ASIC015651-PA"/>
    </source>
</evidence>
<dbReference type="AlphaFoldDB" id="A0A084WB09"/>
<organism evidence="1">
    <name type="scientific">Anopheles sinensis</name>
    <name type="common">Mosquito</name>
    <dbReference type="NCBI Taxonomy" id="74873"/>
    <lineage>
        <taxon>Eukaryota</taxon>
        <taxon>Metazoa</taxon>
        <taxon>Ecdysozoa</taxon>
        <taxon>Arthropoda</taxon>
        <taxon>Hexapoda</taxon>
        <taxon>Insecta</taxon>
        <taxon>Pterygota</taxon>
        <taxon>Neoptera</taxon>
        <taxon>Endopterygota</taxon>
        <taxon>Diptera</taxon>
        <taxon>Nematocera</taxon>
        <taxon>Culicoidea</taxon>
        <taxon>Culicidae</taxon>
        <taxon>Anophelinae</taxon>
        <taxon>Anopheles</taxon>
    </lineage>
</organism>
<reference evidence="1 3" key="1">
    <citation type="journal article" date="2014" name="BMC Genomics">
        <title>Genome sequence of Anopheles sinensis provides insight into genetics basis of mosquito competence for malaria parasites.</title>
        <authorList>
            <person name="Zhou D."/>
            <person name="Zhang D."/>
            <person name="Ding G."/>
            <person name="Shi L."/>
            <person name="Hou Q."/>
            <person name="Ye Y."/>
            <person name="Xu Y."/>
            <person name="Zhou H."/>
            <person name="Xiong C."/>
            <person name="Li S."/>
            <person name="Yu J."/>
            <person name="Hong S."/>
            <person name="Yu X."/>
            <person name="Zou P."/>
            <person name="Chen C."/>
            <person name="Chang X."/>
            <person name="Wang W."/>
            <person name="Lv Y."/>
            <person name="Sun Y."/>
            <person name="Ma L."/>
            <person name="Shen B."/>
            <person name="Zhu C."/>
        </authorList>
    </citation>
    <scope>NUCLEOTIDE SEQUENCE [LARGE SCALE GENOMIC DNA]</scope>
</reference>
<reference evidence="2" key="2">
    <citation type="submission" date="2020-05" db="UniProtKB">
        <authorList>
            <consortium name="EnsemblMetazoa"/>
        </authorList>
    </citation>
    <scope>IDENTIFICATION</scope>
</reference>
<dbReference type="EnsemblMetazoa" id="ASIC015651-RA">
    <property type="protein sequence ID" value="ASIC015651-PA"/>
    <property type="gene ID" value="ASIC015651"/>
</dbReference>
<sequence length="51" mass="5958">MVVPTMDSLPRVPDTHGDTVDEKVFSDLYIRTSWFDASIALDQIEKIYRRE</sequence>
<evidence type="ECO:0000313" key="1">
    <source>
        <dbReference type="EMBL" id="KFB47403.1"/>
    </source>
</evidence>
<accession>A0A084WB09</accession>
<name>A0A084WB09_ANOSI</name>
<dbReference type="EMBL" id="ATLV01022300">
    <property type="status" value="NOT_ANNOTATED_CDS"/>
    <property type="molecule type" value="Genomic_DNA"/>
</dbReference>
<dbReference type="STRING" id="74873.A0A084WB09"/>
<dbReference type="VEuPathDB" id="VectorBase:ASIC015651"/>
<evidence type="ECO:0000313" key="3">
    <source>
        <dbReference type="Proteomes" id="UP000030765"/>
    </source>
</evidence>